<keyword evidence="1" id="KW-0472">Membrane</keyword>
<evidence type="ECO:0000256" key="1">
    <source>
        <dbReference type="SAM" id="Phobius"/>
    </source>
</evidence>
<keyword evidence="1" id="KW-0812">Transmembrane</keyword>
<evidence type="ECO:0000313" key="2">
    <source>
        <dbReference type="EMBL" id="VUZ85611.1"/>
    </source>
</evidence>
<dbReference type="AlphaFoldDB" id="A0A564ZJU0"/>
<name>A0A564ZJU0_9BACT</name>
<evidence type="ECO:0000313" key="3">
    <source>
        <dbReference type="Proteomes" id="UP000334340"/>
    </source>
</evidence>
<keyword evidence="3" id="KW-1185">Reference proteome</keyword>
<accession>A0A564ZJU0</accession>
<reference evidence="2 3" key="1">
    <citation type="submission" date="2019-07" db="EMBL/GenBank/DDBJ databases">
        <authorList>
            <person name="Cremers G."/>
        </authorList>
    </citation>
    <scope>NUCLEOTIDE SEQUENCE [LARGE SCALE GENOMIC DNA]</scope>
</reference>
<gene>
    <name evidence="2" type="ORF">MELA_01996</name>
</gene>
<organism evidence="2 3">
    <name type="scientific">Candidatus Methylomirabilis lanthanidiphila</name>
    <dbReference type="NCBI Taxonomy" id="2211376"/>
    <lineage>
        <taxon>Bacteria</taxon>
        <taxon>Candidatus Methylomirabilota</taxon>
        <taxon>Candidatus Methylomirabilia</taxon>
        <taxon>Candidatus Methylomirabilales</taxon>
        <taxon>Candidatus Methylomirabilaceae</taxon>
        <taxon>Candidatus Methylomirabilis</taxon>
    </lineage>
</organism>
<dbReference type="EMBL" id="CABIKM010000029">
    <property type="protein sequence ID" value="VUZ85611.1"/>
    <property type="molecule type" value="Genomic_DNA"/>
</dbReference>
<sequence>MQPNNKWRHINTIIGLAMLLASMFAMKYVTKFLIWLG</sequence>
<dbReference type="Proteomes" id="UP000334340">
    <property type="component" value="Unassembled WGS sequence"/>
</dbReference>
<proteinExistence type="predicted"/>
<protein>
    <submittedName>
        <fullName evidence="2">Uncharacterized protein</fullName>
    </submittedName>
</protein>
<keyword evidence="1" id="KW-1133">Transmembrane helix</keyword>
<feature type="transmembrane region" description="Helical" evidence="1">
    <location>
        <begin position="12"/>
        <end position="36"/>
    </location>
</feature>